<dbReference type="PANTHER" id="PTHR37038">
    <property type="entry name" value="TRANSCRIPTIONAL REGULATOR-RELATED"/>
    <property type="match status" value="1"/>
</dbReference>
<dbReference type="EMBL" id="CP048914">
    <property type="protein sequence ID" value="QMS85591.1"/>
    <property type="molecule type" value="Genomic_DNA"/>
</dbReference>
<feature type="domain" description="HTH cro/C1-type" evidence="1">
    <location>
        <begin position="30"/>
        <end position="83"/>
    </location>
</feature>
<dbReference type="Gene3D" id="1.25.40.10">
    <property type="entry name" value="Tetratricopeptide repeat domain"/>
    <property type="match status" value="1"/>
</dbReference>
<reference evidence="2 3" key="1">
    <citation type="submission" date="2020-02" db="EMBL/GenBank/DDBJ databases">
        <authorList>
            <person name="Zheng R.K."/>
            <person name="Sun C.M."/>
        </authorList>
    </citation>
    <scope>NUCLEOTIDE SEQUENCE [LARGE SCALE GENOMIC DNA]</scope>
    <source>
        <strain evidence="3">zrk13</strain>
    </source>
</reference>
<dbReference type="Pfam" id="PF01381">
    <property type="entry name" value="HTH_3"/>
    <property type="match status" value="1"/>
</dbReference>
<protein>
    <submittedName>
        <fullName evidence="2">Helix-turn-helix transcriptional regulator</fullName>
    </submittedName>
</protein>
<name>A0A7L7KRZ7_9MOLU</name>
<dbReference type="KEGG" id="xcl:G4Z02_07495"/>
<sequence length="424" mass="50667">MSIQSLKHRIHKRMELQKYKQDYSDIGSFIKRKRKELNITQDEVSNGICSISYLSKIENNQIVPSSFYIQEIMDKLDIDEAIYSVSLRDKQYVSEMIQAFFYRNESLLESLYDDIKDVEHNVVINLCKLGYTVYHHLEDTNQYVMMLEHVVNNMTEEEIRLYLLFSALFFIDREDYKSALEFVLLQETLPQENPMINGLFKDVSYQVKVRLRMTISAADDYRDAMNIYQAHNNIKRSLELTLQKAQANVKEHPQKTLKMIDTIPLELLRQQNQDWYYYLKALALYNLDKYQDATLSLKSIRENSTYYMRKMTLLLRICQIECDDEMTSQIIAMLHQYQPNKQELTCKIYYHYLVEESDSQKQYLRDVAIPFSIRVGDYDKLEEYTNALMEICIEHARYKEATQHYNKYQKELSKIQKILYQKTP</sequence>
<dbReference type="PANTHER" id="PTHR37038:SF14">
    <property type="entry name" value="TRANSCRIPTIONAL ACTIVATOR"/>
    <property type="match status" value="1"/>
</dbReference>
<dbReference type="InterPro" id="IPR011990">
    <property type="entry name" value="TPR-like_helical_dom_sf"/>
</dbReference>
<keyword evidence="3" id="KW-1185">Reference proteome</keyword>
<dbReference type="InterPro" id="IPR010982">
    <property type="entry name" value="Lambda_DNA-bd_dom_sf"/>
</dbReference>
<organism evidence="2 3">
    <name type="scientific">Candidatus Xianfuyuplasma coldseepsis</name>
    <dbReference type="NCBI Taxonomy" id="2782163"/>
    <lineage>
        <taxon>Bacteria</taxon>
        <taxon>Bacillati</taxon>
        <taxon>Mycoplasmatota</taxon>
        <taxon>Mollicutes</taxon>
        <taxon>Candidatus Izemoplasmatales</taxon>
        <taxon>Candidatus Izemoplasmataceae</taxon>
        <taxon>Candidatus Xianfuyuplasma</taxon>
    </lineage>
</organism>
<evidence type="ECO:0000313" key="3">
    <source>
        <dbReference type="Proteomes" id="UP000514720"/>
    </source>
</evidence>
<dbReference type="InterPro" id="IPR053163">
    <property type="entry name" value="HTH-type_regulator_Rgg"/>
</dbReference>
<evidence type="ECO:0000313" key="2">
    <source>
        <dbReference type="EMBL" id="QMS85591.1"/>
    </source>
</evidence>
<dbReference type="RefSeq" id="WP_258877392.1">
    <property type="nucleotide sequence ID" value="NZ_CP048914.1"/>
</dbReference>
<dbReference type="PROSITE" id="PS50943">
    <property type="entry name" value="HTH_CROC1"/>
    <property type="match status" value="1"/>
</dbReference>
<dbReference type="CDD" id="cd00093">
    <property type="entry name" value="HTH_XRE"/>
    <property type="match status" value="1"/>
</dbReference>
<dbReference type="InterPro" id="IPR001387">
    <property type="entry name" value="Cro/C1-type_HTH"/>
</dbReference>
<dbReference type="AlphaFoldDB" id="A0A7L7KRZ7"/>
<accession>A0A7L7KRZ7</accession>
<dbReference type="SUPFAM" id="SSF47413">
    <property type="entry name" value="lambda repressor-like DNA-binding domains"/>
    <property type="match status" value="1"/>
</dbReference>
<dbReference type="SMART" id="SM00530">
    <property type="entry name" value="HTH_XRE"/>
    <property type="match status" value="1"/>
</dbReference>
<dbReference type="GO" id="GO:0003677">
    <property type="term" value="F:DNA binding"/>
    <property type="evidence" value="ECO:0007669"/>
    <property type="project" value="InterPro"/>
</dbReference>
<proteinExistence type="predicted"/>
<gene>
    <name evidence="2" type="ORF">G4Z02_07495</name>
</gene>
<evidence type="ECO:0000259" key="1">
    <source>
        <dbReference type="PROSITE" id="PS50943"/>
    </source>
</evidence>
<dbReference type="Proteomes" id="UP000514720">
    <property type="component" value="Chromosome"/>
</dbReference>